<dbReference type="Proteomes" id="UP000054270">
    <property type="component" value="Unassembled WGS sequence"/>
</dbReference>
<name>A0A0D2M2A8_HYPSF</name>
<organism evidence="2 3">
    <name type="scientific">Hypholoma sublateritium (strain FD-334 SS-4)</name>
    <dbReference type="NCBI Taxonomy" id="945553"/>
    <lineage>
        <taxon>Eukaryota</taxon>
        <taxon>Fungi</taxon>
        <taxon>Dikarya</taxon>
        <taxon>Basidiomycota</taxon>
        <taxon>Agaricomycotina</taxon>
        <taxon>Agaricomycetes</taxon>
        <taxon>Agaricomycetidae</taxon>
        <taxon>Agaricales</taxon>
        <taxon>Agaricineae</taxon>
        <taxon>Strophariaceae</taxon>
        <taxon>Hypholoma</taxon>
    </lineage>
</organism>
<sequence length="228" mass="24896">MSKLTPTIVCLTAAAWTAPDMTFQNFKAHRSACRRPSTRERALLKSSVSSGFLRRCGGTRPRIGLPECSTYCVDCFVIHAHHHIQSDIHSPSTPAAIPSAIPSGRRPPASSNPIQLPISRTSRQRSAGPSGKRVSADARRTGYAMSARSAVVSDPVEGPAVYWPRHNMPFTPRRVLFAVWPSTPHPFTLPDVPAVGLSTSHIAPHPPPTDLSIADFVAQHKPRRLYLF</sequence>
<feature type="compositionally biased region" description="Polar residues" evidence="1">
    <location>
        <begin position="109"/>
        <end position="127"/>
    </location>
</feature>
<protein>
    <submittedName>
        <fullName evidence="2">Uncharacterized protein</fullName>
    </submittedName>
</protein>
<evidence type="ECO:0000313" key="2">
    <source>
        <dbReference type="EMBL" id="KJA17283.1"/>
    </source>
</evidence>
<evidence type="ECO:0000256" key="1">
    <source>
        <dbReference type="SAM" id="MobiDB-lite"/>
    </source>
</evidence>
<proteinExistence type="predicted"/>
<reference evidence="3" key="1">
    <citation type="submission" date="2014-04" db="EMBL/GenBank/DDBJ databases">
        <title>Evolutionary Origins and Diversification of the Mycorrhizal Mutualists.</title>
        <authorList>
            <consortium name="DOE Joint Genome Institute"/>
            <consortium name="Mycorrhizal Genomics Consortium"/>
            <person name="Kohler A."/>
            <person name="Kuo A."/>
            <person name="Nagy L.G."/>
            <person name="Floudas D."/>
            <person name="Copeland A."/>
            <person name="Barry K.W."/>
            <person name="Cichocki N."/>
            <person name="Veneault-Fourrey C."/>
            <person name="LaButti K."/>
            <person name="Lindquist E.A."/>
            <person name="Lipzen A."/>
            <person name="Lundell T."/>
            <person name="Morin E."/>
            <person name="Murat C."/>
            <person name="Riley R."/>
            <person name="Ohm R."/>
            <person name="Sun H."/>
            <person name="Tunlid A."/>
            <person name="Henrissat B."/>
            <person name="Grigoriev I.V."/>
            <person name="Hibbett D.S."/>
            <person name="Martin F."/>
        </authorList>
    </citation>
    <scope>NUCLEOTIDE SEQUENCE [LARGE SCALE GENOMIC DNA]</scope>
    <source>
        <strain evidence="3">FD-334 SS-4</strain>
    </source>
</reference>
<dbReference type="EMBL" id="KN817606">
    <property type="protein sequence ID" value="KJA17283.1"/>
    <property type="molecule type" value="Genomic_DNA"/>
</dbReference>
<feature type="compositionally biased region" description="Low complexity" evidence="1">
    <location>
        <begin position="88"/>
        <end position="103"/>
    </location>
</feature>
<accession>A0A0D2M2A8</accession>
<keyword evidence="3" id="KW-1185">Reference proteome</keyword>
<gene>
    <name evidence="2" type="ORF">HYPSUDRAFT_206331</name>
</gene>
<evidence type="ECO:0000313" key="3">
    <source>
        <dbReference type="Proteomes" id="UP000054270"/>
    </source>
</evidence>
<feature type="region of interest" description="Disordered" evidence="1">
    <location>
        <begin position="87"/>
        <end position="139"/>
    </location>
</feature>
<dbReference type="AlphaFoldDB" id="A0A0D2M2A8"/>